<protein>
    <submittedName>
        <fullName evidence="2">Uncharacterized protein</fullName>
    </submittedName>
</protein>
<keyword evidence="1" id="KW-1133">Transmembrane helix</keyword>
<proteinExistence type="predicted"/>
<evidence type="ECO:0000313" key="2">
    <source>
        <dbReference type="EMBL" id="PIT17512.1"/>
    </source>
</evidence>
<keyword evidence="1" id="KW-0812">Transmembrane</keyword>
<feature type="transmembrane region" description="Helical" evidence="1">
    <location>
        <begin position="15"/>
        <end position="36"/>
    </location>
</feature>
<dbReference type="AlphaFoldDB" id="A0A2N9WVS9"/>
<organism evidence="2 3">
    <name type="scientific">Snodgrassella alvi</name>
    <dbReference type="NCBI Taxonomy" id="1196083"/>
    <lineage>
        <taxon>Bacteria</taxon>
        <taxon>Pseudomonadati</taxon>
        <taxon>Pseudomonadota</taxon>
        <taxon>Betaproteobacteria</taxon>
        <taxon>Neisseriales</taxon>
        <taxon>Neisseriaceae</taxon>
        <taxon>Snodgrassella</taxon>
    </lineage>
</organism>
<sequence length="79" mass="9165">MQNNNPPLPRKQTSLITAIVVLFVILASWFIWLFMGDDAAVRMSMARIMLIFLVIVCTFLFGVFIMIGLKIWRQQHSHN</sequence>
<evidence type="ECO:0000313" key="3">
    <source>
        <dbReference type="Proteomes" id="UP000231293"/>
    </source>
</evidence>
<feature type="transmembrane region" description="Helical" evidence="1">
    <location>
        <begin position="48"/>
        <end position="72"/>
    </location>
</feature>
<reference evidence="2 3" key="1">
    <citation type="journal article" date="2017" name="MBio">
        <title>Type VI secretion-mediated competition in the bee gut microbiome.</title>
        <authorList>
            <person name="Steele M.I."/>
            <person name="Kwong W.K."/>
            <person name="Powell J.E."/>
            <person name="Whiteley M."/>
            <person name="Moran N.A."/>
        </authorList>
    </citation>
    <scope>NUCLEOTIDE SEQUENCE [LARGE SCALE GENOMIC DNA]</scope>
    <source>
        <strain evidence="2 3">App2-2</strain>
    </source>
</reference>
<dbReference type="RefSeq" id="WP_100113179.1">
    <property type="nucleotide sequence ID" value="NZ_MDVB01000016.1"/>
</dbReference>
<comment type="caution">
    <text evidence="2">The sequence shown here is derived from an EMBL/GenBank/DDBJ whole genome shotgun (WGS) entry which is preliminary data.</text>
</comment>
<dbReference type="EMBL" id="MDVB01000016">
    <property type="protein sequence ID" value="PIT17512.1"/>
    <property type="molecule type" value="Genomic_DNA"/>
</dbReference>
<evidence type="ECO:0000256" key="1">
    <source>
        <dbReference type="SAM" id="Phobius"/>
    </source>
</evidence>
<gene>
    <name evidence="2" type="ORF">BGI32_02465</name>
</gene>
<dbReference type="Proteomes" id="UP000231293">
    <property type="component" value="Unassembled WGS sequence"/>
</dbReference>
<keyword evidence="1" id="KW-0472">Membrane</keyword>
<name>A0A2N9WVS9_9NEIS</name>
<accession>A0A2N9WVS9</accession>